<evidence type="ECO:0000259" key="14">
    <source>
        <dbReference type="PROSITE" id="PS51163"/>
    </source>
</evidence>
<dbReference type="InterPro" id="IPR005145">
    <property type="entry name" value="Sua5_C"/>
</dbReference>
<accession>A0ABV8UUF2</accession>
<organism evidence="15 16">
    <name type="scientific">Chryseomicrobium palamuruense</name>
    <dbReference type="NCBI Taxonomy" id="682973"/>
    <lineage>
        <taxon>Bacteria</taxon>
        <taxon>Bacillati</taxon>
        <taxon>Bacillota</taxon>
        <taxon>Bacilli</taxon>
        <taxon>Bacillales</taxon>
        <taxon>Caryophanaceae</taxon>
        <taxon>Chryseomicrobium</taxon>
    </lineage>
</organism>
<evidence type="ECO:0000256" key="8">
    <source>
        <dbReference type="ARBA" id="ARBA00022695"/>
    </source>
</evidence>
<dbReference type="PROSITE" id="PS51163">
    <property type="entry name" value="YRDC"/>
    <property type="match status" value="1"/>
</dbReference>
<dbReference type="InterPro" id="IPR050156">
    <property type="entry name" value="TC-AMP_synthase_SUA5"/>
</dbReference>
<keyword evidence="9 13" id="KW-0547">Nucleotide-binding</keyword>
<evidence type="ECO:0000256" key="3">
    <source>
        <dbReference type="ARBA" id="ARBA00012584"/>
    </source>
</evidence>
<evidence type="ECO:0000256" key="7">
    <source>
        <dbReference type="ARBA" id="ARBA00022694"/>
    </source>
</evidence>
<evidence type="ECO:0000256" key="5">
    <source>
        <dbReference type="ARBA" id="ARBA00022490"/>
    </source>
</evidence>
<protein>
    <recommendedName>
        <fullName evidence="4 13">Threonylcarbamoyl-AMP synthase</fullName>
        <shortName evidence="13">TC-AMP synthase</shortName>
        <ecNumber evidence="3 13">2.7.7.87</ecNumber>
    </recommendedName>
    <alternativeName>
        <fullName evidence="11 13">L-threonylcarbamoyladenylate synthase</fullName>
    </alternativeName>
</protein>
<dbReference type="EC" id="2.7.7.87" evidence="3 13"/>
<evidence type="ECO:0000313" key="15">
    <source>
        <dbReference type="EMBL" id="MFC4354118.1"/>
    </source>
</evidence>
<comment type="catalytic activity">
    <reaction evidence="12 13">
        <text>L-threonine + hydrogencarbonate + ATP = L-threonylcarbamoyladenylate + diphosphate + H2O</text>
        <dbReference type="Rhea" id="RHEA:36407"/>
        <dbReference type="ChEBI" id="CHEBI:15377"/>
        <dbReference type="ChEBI" id="CHEBI:17544"/>
        <dbReference type="ChEBI" id="CHEBI:30616"/>
        <dbReference type="ChEBI" id="CHEBI:33019"/>
        <dbReference type="ChEBI" id="CHEBI:57926"/>
        <dbReference type="ChEBI" id="CHEBI:73682"/>
        <dbReference type="EC" id="2.7.7.87"/>
    </reaction>
</comment>
<keyword evidence="6 13" id="KW-0808">Transferase</keyword>
<evidence type="ECO:0000256" key="9">
    <source>
        <dbReference type="ARBA" id="ARBA00022741"/>
    </source>
</evidence>
<dbReference type="RefSeq" id="WP_378140192.1">
    <property type="nucleotide sequence ID" value="NZ_JBHSEF010000009.1"/>
</dbReference>
<dbReference type="SUPFAM" id="SSF55821">
    <property type="entry name" value="YrdC/RibB"/>
    <property type="match status" value="1"/>
</dbReference>
<name>A0ABV8UUF2_9BACL</name>
<dbReference type="Pfam" id="PF01300">
    <property type="entry name" value="Sua5_yciO_yrdC"/>
    <property type="match status" value="1"/>
</dbReference>
<dbReference type="PANTHER" id="PTHR17490">
    <property type="entry name" value="SUA5"/>
    <property type="match status" value="1"/>
</dbReference>
<evidence type="ECO:0000256" key="6">
    <source>
        <dbReference type="ARBA" id="ARBA00022679"/>
    </source>
</evidence>
<dbReference type="Gene3D" id="3.90.870.10">
    <property type="entry name" value="DHBP synthase"/>
    <property type="match status" value="1"/>
</dbReference>
<keyword evidence="10 13" id="KW-0067">ATP-binding</keyword>
<feature type="domain" description="YrdC-like" evidence="14">
    <location>
        <begin position="11"/>
        <end position="201"/>
    </location>
</feature>
<evidence type="ECO:0000256" key="2">
    <source>
        <dbReference type="ARBA" id="ARBA00007663"/>
    </source>
</evidence>
<dbReference type="InterPro" id="IPR017945">
    <property type="entry name" value="DHBP_synth_RibB-like_a/b_dom"/>
</dbReference>
<dbReference type="EMBL" id="JBHSEF010000009">
    <property type="protein sequence ID" value="MFC4354118.1"/>
    <property type="molecule type" value="Genomic_DNA"/>
</dbReference>
<dbReference type="PANTHER" id="PTHR17490:SF16">
    <property type="entry name" value="THREONYLCARBAMOYL-AMP SYNTHASE"/>
    <property type="match status" value="1"/>
</dbReference>
<dbReference type="InterPro" id="IPR038385">
    <property type="entry name" value="Sua5/YwlC_C"/>
</dbReference>
<sequence>MTKILVVDSAGDNIESYARVVDKWLAGDVVAFPTETVYGLGADARNAEAVAKIFEAKSRPADNPLIVHIAETKQLQGIAASVPKKAKRAMDAFWPGPFTAILPVVSGAVAENVTAGLSTVGVRMPSHPVARELLKQAGIPIAAPSANRSGKPSPTSASHVAEDLDGRIPLIVDGGPATAGLESTVVDFSVEPPALLRPGSVTEEMLIAVVGEVQGAGRLREEQAPKAPGMKYTHYAPDAPVRLAFLEEDGVAEKLARLREAGRRVALVAVEEHRGLPHDAFLSLGKAGDWAGISRELFAALRACNQLDVDVIVAGAYPREGLGQALMNRLEKAAGGEYL</sequence>
<dbReference type="InterPro" id="IPR010923">
    <property type="entry name" value="T(6)A37_SUA5"/>
</dbReference>
<evidence type="ECO:0000313" key="16">
    <source>
        <dbReference type="Proteomes" id="UP001595733"/>
    </source>
</evidence>
<evidence type="ECO:0000256" key="1">
    <source>
        <dbReference type="ARBA" id="ARBA00004496"/>
    </source>
</evidence>
<keyword evidence="5 13" id="KW-0963">Cytoplasm</keyword>
<comment type="similarity">
    <text evidence="2 13">Belongs to the SUA5 family.</text>
</comment>
<comment type="subcellular location">
    <subcellularLocation>
        <location evidence="1 13">Cytoplasm</location>
    </subcellularLocation>
</comment>
<dbReference type="Pfam" id="PF03481">
    <property type="entry name" value="Sua5_C"/>
    <property type="match status" value="1"/>
</dbReference>
<dbReference type="InterPro" id="IPR006070">
    <property type="entry name" value="Sua5-like_dom"/>
</dbReference>
<keyword evidence="16" id="KW-1185">Reference proteome</keyword>
<dbReference type="PIRSF" id="PIRSF004930">
    <property type="entry name" value="Tln_factor_SUA5"/>
    <property type="match status" value="1"/>
</dbReference>
<reference evidence="16" key="1">
    <citation type="journal article" date="2019" name="Int. J. Syst. Evol. Microbiol.">
        <title>The Global Catalogue of Microorganisms (GCM) 10K type strain sequencing project: providing services to taxonomists for standard genome sequencing and annotation.</title>
        <authorList>
            <consortium name="The Broad Institute Genomics Platform"/>
            <consortium name="The Broad Institute Genome Sequencing Center for Infectious Disease"/>
            <person name="Wu L."/>
            <person name="Ma J."/>
        </authorList>
    </citation>
    <scope>NUCLEOTIDE SEQUENCE [LARGE SCALE GENOMIC DNA]</scope>
    <source>
        <strain evidence="16">CCUG 50353</strain>
    </source>
</reference>
<keyword evidence="7 13" id="KW-0819">tRNA processing</keyword>
<dbReference type="NCBIfam" id="TIGR00057">
    <property type="entry name" value="L-threonylcarbamoyladenylate synthase"/>
    <property type="match status" value="1"/>
</dbReference>
<evidence type="ECO:0000256" key="12">
    <source>
        <dbReference type="ARBA" id="ARBA00048366"/>
    </source>
</evidence>
<evidence type="ECO:0000256" key="4">
    <source>
        <dbReference type="ARBA" id="ARBA00015492"/>
    </source>
</evidence>
<proteinExistence type="inferred from homology"/>
<dbReference type="Proteomes" id="UP001595733">
    <property type="component" value="Unassembled WGS sequence"/>
</dbReference>
<evidence type="ECO:0000256" key="11">
    <source>
        <dbReference type="ARBA" id="ARBA00029774"/>
    </source>
</evidence>
<gene>
    <name evidence="15" type="ORF">ACFO0S_03415</name>
</gene>
<dbReference type="GO" id="GO:0061710">
    <property type="term" value="F:L-threonylcarbamoyladenylate synthase"/>
    <property type="evidence" value="ECO:0007669"/>
    <property type="project" value="UniProtKB-EC"/>
</dbReference>
<evidence type="ECO:0000256" key="13">
    <source>
        <dbReference type="PIRNR" id="PIRNR004930"/>
    </source>
</evidence>
<evidence type="ECO:0000256" key="10">
    <source>
        <dbReference type="ARBA" id="ARBA00022840"/>
    </source>
</evidence>
<dbReference type="Gene3D" id="3.40.50.11030">
    <property type="entry name" value="Threonylcarbamoyl-AMP synthase, C-terminal domain"/>
    <property type="match status" value="1"/>
</dbReference>
<comment type="function">
    <text evidence="13">Required for the formation of a threonylcarbamoyl group on adenosine at position 37 (t(6)A37) in tRNAs that read codons beginning with adenine.</text>
</comment>
<keyword evidence="8 13" id="KW-0548">Nucleotidyltransferase</keyword>
<comment type="caution">
    <text evidence="15">The sequence shown here is derived from an EMBL/GenBank/DDBJ whole genome shotgun (WGS) entry which is preliminary data.</text>
</comment>